<dbReference type="PROSITE" id="PS51257">
    <property type="entry name" value="PROKAR_LIPOPROTEIN"/>
    <property type="match status" value="1"/>
</dbReference>
<dbReference type="KEGG" id="ppel:H6H00_21015"/>
<comment type="similarity">
    <text evidence="2">Belongs to the bacterial solute-binding protein 8 family.</text>
</comment>
<dbReference type="EMBL" id="CP060131">
    <property type="protein sequence ID" value="QNG55734.1"/>
    <property type="molecule type" value="Genomic_DNA"/>
</dbReference>
<evidence type="ECO:0000259" key="6">
    <source>
        <dbReference type="PROSITE" id="PS50983"/>
    </source>
</evidence>
<proteinExistence type="inferred from homology"/>
<dbReference type="CDD" id="cd01146">
    <property type="entry name" value="FhuD"/>
    <property type="match status" value="1"/>
</dbReference>
<feature type="chain" id="PRO_5028820828" evidence="5">
    <location>
        <begin position="38"/>
        <end position="352"/>
    </location>
</feature>
<evidence type="ECO:0000256" key="2">
    <source>
        <dbReference type="ARBA" id="ARBA00008814"/>
    </source>
</evidence>
<dbReference type="AlphaFoldDB" id="A0A7G7MSH3"/>
<protein>
    <submittedName>
        <fullName evidence="7">Iron-siderophore ABC transporter substrate-binding protein</fullName>
    </submittedName>
</protein>
<evidence type="ECO:0000313" key="8">
    <source>
        <dbReference type="Proteomes" id="UP000515728"/>
    </source>
</evidence>
<dbReference type="GO" id="GO:1901678">
    <property type="term" value="P:iron coordination entity transport"/>
    <property type="evidence" value="ECO:0007669"/>
    <property type="project" value="UniProtKB-ARBA"/>
</dbReference>
<evidence type="ECO:0000256" key="4">
    <source>
        <dbReference type="ARBA" id="ARBA00022729"/>
    </source>
</evidence>
<keyword evidence="3" id="KW-0813">Transport</keyword>
<comment type="subcellular location">
    <subcellularLocation>
        <location evidence="1">Cell envelope</location>
    </subcellularLocation>
</comment>
<feature type="domain" description="Fe/B12 periplasmic-binding" evidence="6">
    <location>
        <begin position="71"/>
        <end position="341"/>
    </location>
</feature>
<evidence type="ECO:0000313" key="7">
    <source>
        <dbReference type="EMBL" id="QNG55734.1"/>
    </source>
</evidence>
<evidence type="ECO:0000256" key="1">
    <source>
        <dbReference type="ARBA" id="ARBA00004196"/>
    </source>
</evidence>
<keyword evidence="8" id="KW-1185">Reference proteome</keyword>
<keyword evidence="4 5" id="KW-0732">Signal</keyword>
<reference evidence="7 8" key="1">
    <citation type="submission" date="2020-08" db="EMBL/GenBank/DDBJ databases">
        <authorList>
            <person name="Mo P."/>
        </authorList>
    </citation>
    <scope>NUCLEOTIDE SEQUENCE [LARGE SCALE GENOMIC DNA]</scope>
    <source>
        <strain evidence="7 8">CGMCC 4.1532</strain>
    </source>
</reference>
<dbReference type="Gene3D" id="3.40.50.1980">
    <property type="entry name" value="Nitrogenase molybdenum iron protein domain"/>
    <property type="match status" value="2"/>
</dbReference>
<name>A0A7G7MSH3_9PSEU</name>
<dbReference type="PANTHER" id="PTHR30532:SF24">
    <property type="entry name" value="FERRIC ENTEROBACTIN-BINDING PERIPLASMIC PROTEIN FEPB"/>
    <property type="match status" value="1"/>
</dbReference>
<dbReference type="GO" id="GO:0030288">
    <property type="term" value="C:outer membrane-bounded periplasmic space"/>
    <property type="evidence" value="ECO:0007669"/>
    <property type="project" value="TreeGrafter"/>
</dbReference>
<accession>A0A7G7MSH3</accession>
<dbReference type="SUPFAM" id="SSF53807">
    <property type="entry name" value="Helical backbone' metal receptor"/>
    <property type="match status" value="1"/>
</dbReference>
<dbReference type="Pfam" id="PF01497">
    <property type="entry name" value="Peripla_BP_2"/>
    <property type="match status" value="1"/>
</dbReference>
<dbReference type="InterPro" id="IPR051313">
    <property type="entry name" value="Bact_iron-sidero_bind"/>
</dbReference>
<gene>
    <name evidence="7" type="ORF">H6H00_21015</name>
</gene>
<dbReference type="PROSITE" id="PS50983">
    <property type="entry name" value="FE_B12_PBP"/>
    <property type="match status" value="1"/>
</dbReference>
<organism evidence="7 8">
    <name type="scientific">Pseudonocardia petroleophila</name>
    <dbReference type="NCBI Taxonomy" id="37331"/>
    <lineage>
        <taxon>Bacteria</taxon>
        <taxon>Bacillati</taxon>
        <taxon>Actinomycetota</taxon>
        <taxon>Actinomycetes</taxon>
        <taxon>Pseudonocardiales</taxon>
        <taxon>Pseudonocardiaceae</taxon>
        <taxon>Pseudonocardia</taxon>
    </lineage>
</organism>
<sequence length="352" mass="36082">MARTTPSPHRRALRVVPALASAALLATVAACGGGAPAEPAADGGAAAPSGAYPVSIEHKYGTTEITAEPQRVVLVGLNEQDAMLALGSVPVGTSNFLDAPNGIHPWAQEALGDAEPPTLLDQTDGIPYEAVAALAPDLIVGLYSGLTQEDYDTLSGIAPTVAQPAGQEDFTISWQDTTLTLGRILGKQEQAEALVADTEALFTAAKAEHPEFAGRSAVMTTLYEGYYFYGEGDPRGRLLTSLGFVVPPTLASYISSDGFGGTVPGEQVAALDVDALVWLADGSTEAALRADALYSSLGVVSGGHEVFVTEGEPVNNAVSFVTPLSIPLILDNLVPRLAAAVDGDPATSTAAA</sequence>
<evidence type="ECO:0000256" key="5">
    <source>
        <dbReference type="SAM" id="SignalP"/>
    </source>
</evidence>
<feature type="signal peptide" evidence="5">
    <location>
        <begin position="1"/>
        <end position="37"/>
    </location>
</feature>
<dbReference type="PANTHER" id="PTHR30532">
    <property type="entry name" value="IRON III DICITRATE-BINDING PERIPLASMIC PROTEIN"/>
    <property type="match status" value="1"/>
</dbReference>
<dbReference type="Proteomes" id="UP000515728">
    <property type="component" value="Chromosome"/>
</dbReference>
<dbReference type="InterPro" id="IPR002491">
    <property type="entry name" value="ABC_transptr_periplasmic_BD"/>
</dbReference>
<evidence type="ECO:0000256" key="3">
    <source>
        <dbReference type="ARBA" id="ARBA00022448"/>
    </source>
</evidence>